<dbReference type="SUPFAM" id="SSF56801">
    <property type="entry name" value="Acetyl-CoA synthetase-like"/>
    <property type="match status" value="1"/>
</dbReference>
<dbReference type="Pfam" id="PF00501">
    <property type="entry name" value="AMP-binding"/>
    <property type="match status" value="1"/>
</dbReference>
<gene>
    <name evidence="2" type="ORF">BHV76_06545</name>
</gene>
<name>A0A854C550_9BACT</name>
<dbReference type="Gene3D" id="3.30.300.30">
    <property type="match status" value="1"/>
</dbReference>
<evidence type="ECO:0000313" key="2">
    <source>
        <dbReference type="EMBL" id="OKZ10532.1"/>
    </source>
</evidence>
<accession>A0A854C550</accession>
<feature type="domain" description="AMP-dependent synthetase/ligase" evidence="1">
    <location>
        <begin position="21"/>
        <end position="194"/>
    </location>
</feature>
<reference evidence="2 3" key="1">
    <citation type="journal article" date="2016" name="Nat. Biotechnol.">
        <title>Measurement of bacterial replication rates in microbial communities.</title>
        <authorList>
            <person name="Brown C.T."/>
            <person name="Olm M.R."/>
            <person name="Thomas B.C."/>
            <person name="Banfield J.F."/>
        </authorList>
    </citation>
    <scope>NUCLEOTIDE SEQUENCE [LARGE SCALE GENOMIC DNA]</scope>
    <source>
        <strain evidence="2">45_130</strain>
    </source>
</reference>
<evidence type="ECO:0000313" key="3">
    <source>
        <dbReference type="Proteomes" id="UP000186685"/>
    </source>
</evidence>
<dbReference type="PANTHER" id="PTHR43201:SF32">
    <property type="entry name" value="2-SUCCINYLBENZOATE--COA LIGASE, CHLOROPLASTIC_PEROXISOMAL"/>
    <property type="match status" value="1"/>
</dbReference>
<proteinExistence type="predicted"/>
<dbReference type="InterPro" id="IPR042099">
    <property type="entry name" value="ANL_N_sf"/>
</dbReference>
<dbReference type="EMBL" id="MNQR01000019">
    <property type="protein sequence ID" value="OKZ10532.1"/>
    <property type="molecule type" value="Genomic_DNA"/>
</dbReference>
<dbReference type="AlphaFoldDB" id="A0A854C550"/>
<dbReference type="PANTHER" id="PTHR43201">
    <property type="entry name" value="ACYL-COA SYNTHETASE"/>
    <property type="match status" value="1"/>
</dbReference>
<dbReference type="InterPro" id="IPR000873">
    <property type="entry name" value="AMP-dep_synth/lig_dom"/>
</dbReference>
<dbReference type="Proteomes" id="UP000186685">
    <property type="component" value="Unassembled WGS sequence"/>
</dbReference>
<dbReference type="GO" id="GO:0006631">
    <property type="term" value="P:fatty acid metabolic process"/>
    <property type="evidence" value="ECO:0007669"/>
    <property type="project" value="TreeGrafter"/>
</dbReference>
<comment type="caution">
    <text evidence="2">The sequence shown here is derived from an EMBL/GenBank/DDBJ whole genome shotgun (WGS) entry which is preliminary data.</text>
</comment>
<organism evidence="2 3">
    <name type="scientific">Phocaeicola plebeius</name>
    <dbReference type="NCBI Taxonomy" id="310297"/>
    <lineage>
        <taxon>Bacteria</taxon>
        <taxon>Pseudomonadati</taxon>
        <taxon>Bacteroidota</taxon>
        <taxon>Bacteroidia</taxon>
        <taxon>Bacteroidales</taxon>
        <taxon>Bacteroidaceae</taxon>
        <taxon>Phocaeicola</taxon>
    </lineage>
</organism>
<dbReference type="InterPro" id="IPR045851">
    <property type="entry name" value="AMP-bd_C_sf"/>
</dbReference>
<protein>
    <recommendedName>
        <fullName evidence="1">AMP-dependent synthetase/ligase domain-containing protein</fullName>
    </recommendedName>
</protein>
<dbReference type="Gene3D" id="3.40.50.12780">
    <property type="entry name" value="N-terminal domain of ligase-like"/>
    <property type="match status" value="1"/>
</dbReference>
<sequence>MELDEFLKEWNNECTTVEVQTSGSTGVPKKMRVEKARMVASAVKTCDFLGLRPGDSALLCMPLQYIAGKMMVVRSIVRGLKLVSVHPSSEPLLLTDEHIDFAAMVPMQVIKTLESDEGCRKFKQIRNVIIGGGAIDPALEAQLKDFPNAVWSTYGMTETLSHIAMRRLSGETAGKWYTLLSNVHVELSDNETLVISAPDICDGVLVTNDRAVINEKGQFRILGRIDNTINSGGVKLQIEEIESKISELLGNADAEGHFRIAGKKDPLFGEIVVMLLDESVLPLESKIAEAVAELPKYWRPREVIRVKSLPMTGNGKPDRATTALMVNEKPAN</sequence>
<dbReference type="GO" id="GO:0031956">
    <property type="term" value="F:medium-chain fatty acid-CoA ligase activity"/>
    <property type="evidence" value="ECO:0007669"/>
    <property type="project" value="TreeGrafter"/>
</dbReference>
<evidence type="ECO:0000259" key="1">
    <source>
        <dbReference type="Pfam" id="PF00501"/>
    </source>
</evidence>